<dbReference type="NCBIfam" id="NF033752">
    <property type="entry name" value="linaridin_CypA"/>
    <property type="match status" value="1"/>
</dbReference>
<dbReference type="AlphaFoldDB" id="E3H3X4"/>
<sequence length="53" mass="5325">MNVSDLANSIEIDTTPGAADYAMNSAQPSMTTPAGVYAVAEMAVAGSTICLVC</sequence>
<name>E3H3X4_ROTDC</name>
<gene>
    <name evidence="1" type="ordered locus">HMPREF0733_11059</name>
</gene>
<dbReference type="KEGG" id="rdn:HMPREF0733_11059"/>
<evidence type="ECO:0000313" key="2">
    <source>
        <dbReference type="Proteomes" id="UP000000387"/>
    </source>
</evidence>
<proteinExistence type="predicted"/>
<dbReference type="EMBL" id="CP002280">
    <property type="protein sequence ID" value="ADP40516.1"/>
    <property type="molecule type" value="Genomic_DNA"/>
</dbReference>
<evidence type="ECO:0000313" key="1">
    <source>
        <dbReference type="EMBL" id="ADP40516.1"/>
    </source>
</evidence>
<dbReference type="Proteomes" id="UP000000387">
    <property type="component" value="Chromosome"/>
</dbReference>
<organism evidence="1 2">
    <name type="scientific">Rothia dentocariosa (strain ATCC 17931 / CDC X599 / XDIA)</name>
    <dbReference type="NCBI Taxonomy" id="762948"/>
    <lineage>
        <taxon>Bacteria</taxon>
        <taxon>Bacillati</taxon>
        <taxon>Actinomycetota</taxon>
        <taxon>Actinomycetes</taxon>
        <taxon>Micrococcales</taxon>
        <taxon>Micrococcaceae</taxon>
        <taxon>Rothia</taxon>
    </lineage>
</organism>
<protein>
    <submittedName>
        <fullName evidence="1">Uncharacterized protein</fullName>
    </submittedName>
</protein>
<dbReference type="HOGENOM" id="CLU_3065847_0_0_11"/>
<accession>E3H3X4</accession>
<dbReference type="GeneID" id="99804767"/>
<dbReference type="RefSeq" id="WP_013398288.1">
    <property type="nucleotide sequence ID" value="NC_014643.1"/>
</dbReference>
<reference evidence="2" key="1">
    <citation type="submission" date="2010-10" db="EMBL/GenBank/DDBJ databases">
        <title>The complete genome of Rothia dentocariosa ATCC 17931.</title>
        <authorList>
            <person name="Muzny D."/>
            <person name="Qin X."/>
            <person name="Buhay C."/>
            <person name="Dugan-Rocha S."/>
            <person name="Ding Y."/>
            <person name="Chen G."/>
            <person name="Hawes A."/>
            <person name="Holder M."/>
            <person name="Jhangiani S."/>
            <person name="Johnson A."/>
            <person name="Khan Z."/>
            <person name="Li Z."/>
            <person name="Liu W."/>
            <person name="Liu X."/>
            <person name="Perez L."/>
            <person name="Shen H."/>
            <person name="Wang Q."/>
            <person name="Watt J."/>
            <person name="Xi L."/>
            <person name="Xin Y."/>
            <person name="Zhou J."/>
            <person name="Deng J."/>
            <person name="Jiang H."/>
            <person name="Liu Y."/>
            <person name="Qu J."/>
            <person name="Song X.-Z."/>
            <person name="Zhang L."/>
            <person name="Villasana D."/>
            <person name="Johnson A."/>
            <person name="Liu J."/>
            <person name="Liyanage D."/>
            <person name="Lorensuhewa L."/>
            <person name="Robinson T."/>
            <person name="Song A."/>
            <person name="Song B.-B."/>
            <person name="Dinh H."/>
            <person name="Thornton R."/>
            <person name="Coyle M."/>
            <person name="Francisco L."/>
            <person name="Jackson L."/>
            <person name="Javaid M."/>
            <person name="Korchina V."/>
            <person name="Kovar C."/>
            <person name="Mata R."/>
            <person name="Mathew T."/>
            <person name="Ngo R."/>
            <person name="Nguyen L."/>
            <person name="Nguyen N."/>
            <person name="Okwuonu G."/>
            <person name="Ongeri F."/>
            <person name="Pham C."/>
            <person name="Simmons D."/>
            <person name="Wilczek-Boney K."/>
            <person name="Hale W."/>
            <person name="Jakkamsetti A."/>
            <person name="Pham P."/>
            <person name="Ruth R."/>
            <person name="San Lucas F."/>
            <person name="Warren J."/>
            <person name="Zhang J."/>
            <person name="Zhao Z."/>
            <person name="Zhou C."/>
            <person name="Zhu D."/>
            <person name="Lee S."/>
            <person name="Bess C."/>
            <person name="Blankenburg K."/>
            <person name="Forbes L."/>
            <person name="Fu Q."/>
            <person name="Gubbala S."/>
            <person name="Hirani K."/>
            <person name="Jayaseelan J.C."/>
            <person name="Lara F."/>
            <person name="Munidasa M."/>
            <person name="Palculict T."/>
            <person name="Patil S."/>
            <person name="Pu L.-L."/>
            <person name="Saada N."/>
            <person name="Tang L."/>
            <person name="Weissenberger G."/>
            <person name="Zhu Y."/>
            <person name="Hemphill L."/>
            <person name="Shang Y."/>
            <person name="Youmans B."/>
            <person name="Ayvaz T."/>
            <person name="Ross M."/>
            <person name="Santibanez J."/>
            <person name="Aqrawi P."/>
            <person name="Gross S."/>
            <person name="Joshi V."/>
            <person name="Fowler G."/>
            <person name="Nazareth L."/>
            <person name="Reid J."/>
            <person name="Worley K."/>
            <person name="Petrosino J."/>
            <person name="Highlander S."/>
            <person name="Gibbs R."/>
        </authorList>
    </citation>
    <scope>NUCLEOTIDE SEQUENCE [LARGE SCALE GENOMIC DNA]</scope>
    <source>
        <strain evidence="2">ATCC 17931 / CDC X599 / XDIA</strain>
    </source>
</reference>